<evidence type="ECO:0000313" key="7">
    <source>
        <dbReference type="EMBL" id="KAA5540089.1"/>
    </source>
</evidence>
<feature type="region of interest" description="Disordered" evidence="5">
    <location>
        <begin position="714"/>
        <end position="739"/>
    </location>
</feature>
<dbReference type="Pfam" id="PF07587">
    <property type="entry name" value="PSD1"/>
    <property type="match status" value="1"/>
</dbReference>
<dbReference type="PANTHER" id="PTHR35889">
    <property type="entry name" value="CYCLOINULO-OLIGOSACCHARIDE FRUCTANOTRANSFERASE-RELATED"/>
    <property type="match status" value="1"/>
</dbReference>
<dbReference type="GO" id="GO:0009055">
    <property type="term" value="F:electron transfer activity"/>
    <property type="evidence" value="ECO:0007669"/>
    <property type="project" value="InterPro"/>
</dbReference>
<proteinExistence type="predicted"/>
<dbReference type="EMBL" id="VWOX01000015">
    <property type="protein sequence ID" value="KAA5540089.1"/>
    <property type="molecule type" value="Genomic_DNA"/>
</dbReference>
<comment type="caution">
    <text evidence="7">The sequence shown here is derived from an EMBL/GenBank/DDBJ whole genome shotgun (WGS) entry which is preliminary data.</text>
</comment>
<dbReference type="PANTHER" id="PTHR35889:SF3">
    <property type="entry name" value="F-BOX DOMAIN-CONTAINING PROTEIN"/>
    <property type="match status" value="1"/>
</dbReference>
<keyword evidence="8" id="KW-1185">Reference proteome</keyword>
<keyword evidence="1 4" id="KW-0349">Heme</keyword>
<dbReference type="InterPro" id="IPR022655">
    <property type="entry name" value="DUF1553"/>
</dbReference>
<dbReference type="Pfam" id="PF07635">
    <property type="entry name" value="PSCyt1"/>
    <property type="match status" value="1"/>
</dbReference>
<feature type="domain" description="Cytochrome c" evidence="6">
    <location>
        <begin position="49"/>
        <end position="240"/>
    </location>
</feature>
<evidence type="ECO:0000256" key="4">
    <source>
        <dbReference type="PROSITE-ProRule" id="PRU00433"/>
    </source>
</evidence>
<sequence>MSFRDLGPFPRRRLPAVFRRGMFVCRIGLACLVGQLFLADPSSVRAGESDVDYGRHVRPILAKHCFTCHGPDEDARQAGLRLDQQEDAHADLGGYAAVTPGDPEHSELMVRVTSEDEDLRMPPADADNALSPSQIETLRQWIQSGGQYTRHWAFVPAQKPALPSTRQAGWCRGPIDRFVLKRMEQAGLAPAPEADPETLIRRVYLDLLGLTPTPEEVQRFLDDSHPDAYERLVDRLLASPAYGERFARSWLDLARYSDTNGYEKDRPRTIWPYRDWVIDALNRDLPYDQFSIEQLAGDMLANATREQKIATGFHRNTMLNEEGGIDPLEYRFYALVDRVATTGTVWMGLTTGCAQCHTHKYDPITHSDYYALMALMDNADEPELNADPPDVLERRQSLLEQVRQAEQDLVDRTLFSPQGSADIKDAFGEYCRRQRQQVSRWRTVPPDRLESTKPLLTLQPDGSVLASGDATKRDVYTLTMPPLDGSDPVTAIRIEAMPHRSLPDTGPGLAFYEGRRGDFFLSELKLAAGEAPIDLGIGSTTVAGGGKKNGTTFPGNVLDGDGSTGWSIPQNQDKTQRLVIPLKQPRRLDQPWTIEMLFERHYVAGLGHFRIDVTTDDAPTANALSSDLQQQLVRHQDDEALPDSTRRGLAIAFARTSEMLAGDRKPIEQLRKQIPDPVRTLVMRERPASNQRVTRRHHRGEYLQPKEVVEGGIPSVFGSAASEPAASEAAESGRSDVDQPTNRLELARWLVSRNNPLVGRVTANRAWREFFGAGIVRTSGDFGTQSEPPTHPELIDWLDRWLRDSSPSGGRWSMKRLHRQIVLSATYRQATGAPPSEDPDNRLLSVFPYRRLDAEQIRDAFLSAAGLLSRPIGGPSVYPPQPESVMQMAYGKPGWPTSAGADRFRRSLYTFSKRTAPFAAFTTFDAPSGELCIARRDRSTTPLQALTLLNDAMYLEMAEGVADDAVRQVRSQNPEAGDREIATFLFRKLLVRTPDPAELESIMAFYHSQSDHPEAWMLVARALMNTDEAITAP</sequence>
<protein>
    <submittedName>
        <fullName evidence="7">DUF1549 domain-containing protein</fullName>
    </submittedName>
</protein>
<organism evidence="7 8">
    <name type="scientific">Roseiconus nitratireducens</name>
    <dbReference type="NCBI Taxonomy" id="2605748"/>
    <lineage>
        <taxon>Bacteria</taxon>
        <taxon>Pseudomonadati</taxon>
        <taxon>Planctomycetota</taxon>
        <taxon>Planctomycetia</taxon>
        <taxon>Pirellulales</taxon>
        <taxon>Pirellulaceae</taxon>
        <taxon>Roseiconus</taxon>
    </lineage>
</organism>
<evidence type="ECO:0000256" key="3">
    <source>
        <dbReference type="ARBA" id="ARBA00023004"/>
    </source>
</evidence>
<dbReference type="PROSITE" id="PS51007">
    <property type="entry name" value="CYTC"/>
    <property type="match status" value="1"/>
</dbReference>
<name>A0A5M6D315_9BACT</name>
<dbReference type="InterPro" id="IPR011444">
    <property type="entry name" value="DUF1549"/>
</dbReference>
<feature type="compositionally biased region" description="Low complexity" evidence="5">
    <location>
        <begin position="719"/>
        <end position="730"/>
    </location>
</feature>
<gene>
    <name evidence="7" type="ORF">FYK55_22555</name>
</gene>
<evidence type="ECO:0000259" key="6">
    <source>
        <dbReference type="PROSITE" id="PS51007"/>
    </source>
</evidence>
<keyword evidence="3 4" id="KW-0408">Iron</keyword>
<accession>A0A5M6D315</accession>
<keyword evidence="2 4" id="KW-0479">Metal-binding</keyword>
<dbReference type="InterPro" id="IPR009056">
    <property type="entry name" value="Cyt_c-like_dom"/>
</dbReference>
<dbReference type="GO" id="GO:0020037">
    <property type="term" value="F:heme binding"/>
    <property type="evidence" value="ECO:0007669"/>
    <property type="project" value="InterPro"/>
</dbReference>
<dbReference type="InterPro" id="IPR036909">
    <property type="entry name" value="Cyt_c-like_dom_sf"/>
</dbReference>
<dbReference type="GO" id="GO:0046872">
    <property type="term" value="F:metal ion binding"/>
    <property type="evidence" value="ECO:0007669"/>
    <property type="project" value="UniProtKB-KW"/>
</dbReference>
<evidence type="ECO:0000256" key="2">
    <source>
        <dbReference type="ARBA" id="ARBA00022723"/>
    </source>
</evidence>
<dbReference type="Proteomes" id="UP000324479">
    <property type="component" value="Unassembled WGS sequence"/>
</dbReference>
<dbReference type="AlphaFoldDB" id="A0A5M6D315"/>
<dbReference type="Pfam" id="PF07583">
    <property type="entry name" value="PSCyt2"/>
    <property type="match status" value="1"/>
</dbReference>
<evidence type="ECO:0000256" key="1">
    <source>
        <dbReference type="ARBA" id="ARBA00022617"/>
    </source>
</evidence>
<evidence type="ECO:0000256" key="5">
    <source>
        <dbReference type="SAM" id="MobiDB-lite"/>
    </source>
</evidence>
<reference evidence="7 8" key="1">
    <citation type="submission" date="2019-08" db="EMBL/GenBank/DDBJ databases">
        <authorList>
            <person name="Dhanesh K."/>
            <person name="Kumar G."/>
            <person name="Sasikala C."/>
            <person name="Venkata Ramana C."/>
        </authorList>
    </citation>
    <scope>NUCLEOTIDE SEQUENCE [LARGE SCALE GENOMIC DNA]</scope>
    <source>
        <strain evidence="7 8">JC645</strain>
    </source>
</reference>
<dbReference type="SUPFAM" id="SSF46626">
    <property type="entry name" value="Cytochrome c"/>
    <property type="match status" value="1"/>
</dbReference>
<evidence type="ECO:0000313" key="8">
    <source>
        <dbReference type="Proteomes" id="UP000324479"/>
    </source>
</evidence>
<dbReference type="InterPro" id="IPR011429">
    <property type="entry name" value="Cyt_c_Planctomycete-type"/>
</dbReference>